<comment type="caution">
    <text evidence="6">Lacks conserved residue(s) required for the propagation of feature annotation.</text>
</comment>
<sequence>MHKNKRYTKKRPEKEFRRDKERVYREENDENSEREEESGELKSNVNVCMWDLNQCDIKRCTGRKLCKFGLCKLLKLGQTFRGVILTPVGTEYVSPADKDIVLEHGIAVVDCSWHKLEETPFHKMKGPTMRILPYLIASNPVNYGKPFELSCVEAIAATMEIVGLSELATSYLSKFKWGKNFLQLNEDLFDNYKSCSNSQEIRTFQEKYLEELKEESESNRNRSYDLPPSESSETEESDSEKKETVT</sequence>
<feature type="compositionally biased region" description="Acidic residues" evidence="7">
    <location>
        <begin position="27"/>
        <end position="38"/>
    </location>
</feature>
<reference evidence="10 11" key="1">
    <citation type="journal article" date="2018" name="Gigascience">
        <title>Genomes of trombidid mites reveal novel predicted allergens and laterally-transferred genes associated with secondary metabolism.</title>
        <authorList>
            <person name="Dong X."/>
            <person name="Chaisiri K."/>
            <person name="Xia D."/>
            <person name="Armstrong S.D."/>
            <person name="Fang Y."/>
            <person name="Donnelly M.J."/>
            <person name="Kadowaki T."/>
            <person name="McGarry J.W."/>
            <person name="Darby A.C."/>
            <person name="Makepeace B.L."/>
        </authorList>
    </citation>
    <scope>NUCLEOTIDE SEQUENCE [LARGE SCALE GENOMIC DNA]</scope>
    <source>
        <strain evidence="10">UoL-UT</strain>
    </source>
</reference>
<feature type="compositionally biased region" description="Basic and acidic residues" evidence="7">
    <location>
        <begin position="212"/>
        <end position="223"/>
    </location>
</feature>
<organism evidence="10 11">
    <name type="scientific">Leptotrombidium deliense</name>
    <dbReference type="NCBI Taxonomy" id="299467"/>
    <lineage>
        <taxon>Eukaryota</taxon>
        <taxon>Metazoa</taxon>
        <taxon>Ecdysozoa</taxon>
        <taxon>Arthropoda</taxon>
        <taxon>Chelicerata</taxon>
        <taxon>Arachnida</taxon>
        <taxon>Acari</taxon>
        <taxon>Acariformes</taxon>
        <taxon>Trombidiformes</taxon>
        <taxon>Prostigmata</taxon>
        <taxon>Anystina</taxon>
        <taxon>Parasitengona</taxon>
        <taxon>Trombiculoidea</taxon>
        <taxon>Trombiculidae</taxon>
        <taxon>Leptotrombidium</taxon>
    </lineage>
</organism>
<keyword evidence="4 6" id="KW-0808">Transferase</keyword>
<comment type="caution">
    <text evidence="10">The sequence shown here is derived from an EMBL/GenBank/DDBJ whole genome shotgun (WGS) entry which is preliminary data.</text>
</comment>
<feature type="domain" description="16S/18S rRNA aminocarboxypropyltransferase Tsr3 C-terminal" evidence="8">
    <location>
        <begin position="83"/>
        <end position="209"/>
    </location>
</feature>
<gene>
    <name evidence="10" type="ORF">B4U80_11594</name>
</gene>
<comment type="function">
    <text evidence="6">Aminocarboxypropyltransferase that catalyzes the aminocarboxypropyl transfer on pseudouridine in 18S rRNA. It constitutes the last step in biosynthesis of the hypermodified N1-methyl-N3-(3-amino-3-carboxypropyl) pseudouridine (m1acp3-Psi).</text>
</comment>
<dbReference type="PANTHER" id="PTHR20426">
    <property type="entry name" value="RIBOSOME BIOGENESIS PROTEIN TSR3 HOMOLOG"/>
    <property type="match status" value="1"/>
</dbReference>
<dbReference type="HAMAP" id="MF_01116">
    <property type="entry name" value="TSR3"/>
    <property type="match status" value="1"/>
</dbReference>
<feature type="compositionally biased region" description="Basic and acidic residues" evidence="7">
    <location>
        <begin position="10"/>
        <end position="26"/>
    </location>
</feature>
<name>A0A443STR3_9ACAR</name>
<dbReference type="InterPro" id="IPR022968">
    <property type="entry name" value="Tsr3-like"/>
</dbReference>
<evidence type="ECO:0000256" key="2">
    <source>
        <dbReference type="ARBA" id="ARBA00022517"/>
    </source>
</evidence>
<dbReference type="STRING" id="299467.A0A443STR3"/>
<evidence type="ECO:0000313" key="10">
    <source>
        <dbReference type="EMBL" id="RWS30901.1"/>
    </source>
</evidence>
<accession>A0A443STR3</accession>
<dbReference type="AlphaFoldDB" id="A0A443STR3"/>
<keyword evidence="3 6" id="KW-0698">rRNA processing</keyword>
<protein>
    <recommendedName>
        <fullName evidence="6">18S rRNA aminocarboxypropyltransferase</fullName>
        <ecNumber evidence="6">2.5.1.157</ecNumber>
    </recommendedName>
</protein>
<evidence type="ECO:0000259" key="9">
    <source>
        <dbReference type="Pfam" id="PF04068"/>
    </source>
</evidence>
<dbReference type="Proteomes" id="UP000288716">
    <property type="component" value="Unassembled WGS sequence"/>
</dbReference>
<feature type="region of interest" description="Disordered" evidence="7">
    <location>
        <begin position="212"/>
        <end position="246"/>
    </location>
</feature>
<feature type="region of interest" description="Disordered" evidence="7">
    <location>
        <begin position="1"/>
        <end position="38"/>
    </location>
</feature>
<dbReference type="VEuPathDB" id="VectorBase:LDEU001139"/>
<dbReference type="PANTHER" id="PTHR20426:SF0">
    <property type="entry name" value="18S RRNA AMINOCARBOXYPROPYLTRANSFERASE"/>
    <property type="match status" value="1"/>
</dbReference>
<keyword evidence="1" id="KW-0963">Cytoplasm</keyword>
<dbReference type="NCBIfam" id="NF002621">
    <property type="entry name" value="PRK02287.1"/>
    <property type="match status" value="1"/>
</dbReference>
<dbReference type="Pfam" id="PF04068">
    <property type="entry name" value="Fer4_RLI"/>
    <property type="match status" value="1"/>
</dbReference>
<feature type="binding site" evidence="6">
    <location>
        <position position="61"/>
    </location>
    <ligand>
        <name>S-adenosyl-L-methionine</name>
        <dbReference type="ChEBI" id="CHEBI:59789"/>
    </ligand>
</feature>
<evidence type="ECO:0000256" key="3">
    <source>
        <dbReference type="ARBA" id="ARBA00022552"/>
    </source>
</evidence>
<dbReference type="EC" id="2.5.1.157" evidence="6"/>
<dbReference type="GO" id="GO:0106388">
    <property type="term" value="F:rRNA small subunit aminocarboxypropyltransferase activity"/>
    <property type="evidence" value="ECO:0007669"/>
    <property type="project" value="UniProtKB-EC"/>
</dbReference>
<comment type="similarity">
    <text evidence="6">Belongs to the TDD superfamily. TSR3 family.</text>
</comment>
<dbReference type="OrthoDB" id="10262062at2759"/>
<evidence type="ECO:0000259" key="8">
    <source>
        <dbReference type="Pfam" id="PF04034"/>
    </source>
</evidence>
<dbReference type="GO" id="GO:0030490">
    <property type="term" value="P:maturation of SSU-rRNA"/>
    <property type="evidence" value="ECO:0007669"/>
    <property type="project" value="TreeGrafter"/>
</dbReference>
<dbReference type="GO" id="GO:1904047">
    <property type="term" value="F:S-adenosyl-L-methionine binding"/>
    <property type="evidence" value="ECO:0007669"/>
    <property type="project" value="UniProtKB-UniRule"/>
</dbReference>
<evidence type="ECO:0000256" key="4">
    <source>
        <dbReference type="ARBA" id="ARBA00022679"/>
    </source>
</evidence>
<dbReference type="GO" id="GO:0000455">
    <property type="term" value="P:enzyme-directed rRNA pseudouridine synthesis"/>
    <property type="evidence" value="ECO:0007669"/>
    <property type="project" value="UniProtKB-UniRule"/>
</dbReference>
<evidence type="ECO:0000256" key="6">
    <source>
        <dbReference type="HAMAP-Rule" id="MF_03146"/>
    </source>
</evidence>
<keyword evidence="11" id="KW-1185">Reference proteome</keyword>
<proteinExistence type="inferred from homology"/>
<dbReference type="InterPro" id="IPR007177">
    <property type="entry name" value="Tsr3_C"/>
</dbReference>
<comment type="catalytic activity">
    <reaction evidence="6">
        <text>an N(1)-methylpseudouridine in rRNA + S-adenosyl-L-methionine = N(1)-methyl-N(3)-[(3S)-3-amino-3-carboxypropyl]pseudouridine in rRNA + S-methyl-5'-thioadenosine + H(+)</text>
        <dbReference type="Rhea" id="RHEA:63296"/>
        <dbReference type="Rhea" id="RHEA-COMP:11634"/>
        <dbReference type="Rhea" id="RHEA-COMP:16310"/>
        <dbReference type="ChEBI" id="CHEBI:15378"/>
        <dbReference type="ChEBI" id="CHEBI:17509"/>
        <dbReference type="ChEBI" id="CHEBI:59789"/>
        <dbReference type="ChEBI" id="CHEBI:74890"/>
        <dbReference type="ChEBI" id="CHEBI:146234"/>
        <dbReference type="EC" id="2.5.1.157"/>
    </reaction>
</comment>
<feature type="domain" description="RNase L inhibitor RLI-like possible metal-binding" evidence="9">
    <location>
        <begin position="47"/>
        <end position="78"/>
    </location>
</feature>
<dbReference type="Pfam" id="PF04034">
    <property type="entry name" value="Ribo_biogen_C"/>
    <property type="match status" value="1"/>
</dbReference>
<feature type="binding site" evidence="6">
    <location>
        <position position="132"/>
    </location>
    <ligand>
        <name>S-adenosyl-L-methionine</name>
        <dbReference type="ChEBI" id="CHEBI:59789"/>
    </ligand>
</feature>
<feature type="binding site" evidence="6">
    <location>
        <position position="109"/>
    </location>
    <ligand>
        <name>S-adenosyl-L-methionine</name>
        <dbReference type="ChEBI" id="CHEBI:59789"/>
    </ligand>
</feature>
<evidence type="ECO:0000256" key="1">
    <source>
        <dbReference type="ARBA" id="ARBA00022490"/>
    </source>
</evidence>
<keyword evidence="5 6" id="KW-0949">S-adenosyl-L-methionine</keyword>
<dbReference type="InterPro" id="IPR007209">
    <property type="entry name" value="RNaseL-inhib-like_metal-bd_dom"/>
</dbReference>
<keyword evidence="2 6" id="KW-0690">Ribosome biogenesis</keyword>
<evidence type="ECO:0000256" key="7">
    <source>
        <dbReference type="SAM" id="MobiDB-lite"/>
    </source>
</evidence>
<evidence type="ECO:0000256" key="5">
    <source>
        <dbReference type="ARBA" id="ARBA00022691"/>
    </source>
</evidence>
<dbReference type="EMBL" id="NCKV01000341">
    <property type="protein sequence ID" value="RWS30901.1"/>
    <property type="molecule type" value="Genomic_DNA"/>
</dbReference>
<evidence type="ECO:0000313" key="11">
    <source>
        <dbReference type="Proteomes" id="UP000288716"/>
    </source>
</evidence>